<evidence type="ECO:0000256" key="2">
    <source>
        <dbReference type="SAM" id="MobiDB-lite"/>
    </source>
</evidence>
<reference evidence="3 4" key="1">
    <citation type="journal article" date="2014" name="PLoS Genet.">
        <title>Analysis of the Phlebiopsis gigantea genome, transcriptome and secretome provides insight into its pioneer colonization strategies of wood.</title>
        <authorList>
            <person name="Hori C."/>
            <person name="Ishida T."/>
            <person name="Igarashi K."/>
            <person name="Samejima M."/>
            <person name="Suzuki H."/>
            <person name="Master E."/>
            <person name="Ferreira P."/>
            <person name="Ruiz-Duenas F.J."/>
            <person name="Held B."/>
            <person name="Canessa P."/>
            <person name="Larrondo L.F."/>
            <person name="Schmoll M."/>
            <person name="Druzhinina I.S."/>
            <person name="Kubicek C.P."/>
            <person name="Gaskell J.A."/>
            <person name="Kersten P."/>
            <person name="St John F."/>
            <person name="Glasner J."/>
            <person name="Sabat G."/>
            <person name="Splinter BonDurant S."/>
            <person name="Syed K."/>
            <person name="Yadav J."/>
            <person name="Mgbeahuruike A.C."/>
            <person name="Kovalchuk A."/>
            <person name="Asiegbu F.O."/>
            <person name="Lackner G."/>
            <person name="Hoffmeister D."/>
            <person name="Rencoret J."/>
            <person name="Gutierrez A."/>
            <person name="Sun H."/>
            <person name="Lindquist E."/>
            <person name="Barry K."/>
            <person name="Riley R."/>
            <person name="Grigoriev I.V."/>
            <person name="Henrissat B."/>
            <person name="Kues U."/>
            <person name="Berka R.M."/>
            <person name="Martinez A.T."/>
            <person name="Covert S.F."/>
            <person name="Blanchette R.A."/>
            <person name="Cullen D."/>
        </authorList>
    </citation>
    <scope>NUCLEOTIDE SEQUENCE [LARGE SCALE GENOMIC DNA]</scope>
    <source>
        <strain evidence="3 4">11061_1 CR5-6</strain>
    </source>
</reference>
<keyword evidence="4" id="KW-1185">Reference proteome</keyword>
<name>A0A0C3PND7_PHLG1</name>
<dbReference type="Proteomes" id="UP000053257">
    <property type="component" value="Unassembled WGS sequence"/>
</dbReference>
<dbReference type="STRING" id="745531.A0A0C3PND7"/>
<evidence type="ECO:0000256" key="1">
    <source>
        <dbReference type="SAM" id="Coils"/>
    </source>
</evidence>
<accession>A0A0C3PND7</accession>
<dbReference type="HOGENOM" id="CLU_1555869_0_0_1"/>
<proteinExistence type="predicted"/>
<dbReference type="EMBL" id="KN840482">
    <property type="protein sequence ID" value="KIP08308.1"/>
    <property type="molecule type" value="Genomic_DNA"/>
</dbReference>
<sequence>MSSLADYVDRLNQLANAIRTNASAAGRQEDSNPFASGSSSAGPFTRAVLQAPLGDLIRDIDPSELGLFTLVQPPQGAASYIAQDDGVSGPKAEIARVNLPIATPLRRPPAMRKREEGQKPGEHEPEVYAYAALKFLDRYKSIRAMPRYQEEAETILDQLEVLRENIHTLNETLKQCI</sequence>
<feature type="compositionally biased region" description="Polar residues" evidence="2">
    <location>
        <begin position="31"/>
        <end position="42"/>
    </location>
</feature>
<feature type="coiled-coil region" evidence="1">
    <location>
        <begin position="145"/>
        <end position="172"/>
    </location>
</feature>
<feature type="region of interest" description="Disordered" evidence="2">
    <location>
        <begin position="22"/>
        <end position="42"/>
    </location>
</feature>
<evidence type="ECO:0000313" key="3">
    <source>
        <dbReference type="EMBL" id="KIP08308.1"/>
    </source>
</evidence>
<dbReference type="AlphaFoldDB" id="A0A0C3PND7"/>
<dbReference type="OrthoDB" id="3262547at2759"/>
<gene>
    <name evidence="3" type="ORF">PHLGIDRAFT_104564</name>
</gene>
<keyword evidence="1" id="KW-0175">Coiled coil</keyword>
<protein>
    <submittedName>
        <fullName evidence="3">Uncharacterized protein</fullName>
    </submittedName>
</protein>
<evidence type="ECO:0000313" key="4">
    <source>
        <dbReference type="Proteomes" id="UP000053257"/>
    </source>
</evidence>
<organism evidence="3 4">
    <name type="scientific">Phlebiopsis gigantea (strain 11061_1 CR5-6)</name>
    <name type="common">White-rot fungus</name>
    <name type="synonym">Peniophora gigantea</name>
    <dbReference type="NCBI Taxonomy" id="745531"/>
    <lineage>
        <taxon>Eukaryota</taxon>
        <taxon>Fungi</taxon>
        <taxon>Dikarya</taxon>
        <taxon>Basidiomycota</taxon>
        <taxon>Agaricomycotina</taxon>
        <taxon>Agaricomycetes</taxon>
        <taxon>Polyporales</taxon>
        <taxon>Phanerochaetaceae</taxon>
        <taxon>Phlebiopsis</taxon>
    </lineage>
</organism>